<dbReference type="PIRSF" id="PIRSF028111">
    <property type="entry name" value="UCP028111"/>
    <property type="match status" value="1"/>
</dbReference>
<dbReference type="InterPro" id="IPR024498">
    <property type="entry name" value="DUF2786"/>
</dbReference>
<dbReference type="Pfam" id="PF10979">
    <property type="entry name" value="DUF2786"/>
    <property type="match status" value="1"/>
</dbReference>
<accession>A0ABV6ID27</accession>
<keyword evidence="4" id="KW-1185">Reference proteome</keyword>
<protein>
    <submittedName>
        <fullName evidence="3">DUF2786 domain-containing protein</fullName>
    </submittedName>
</protein>
<feature type="domain" description="DUF7168" evidence="2">
    <location>
        <begin position="58"/>
        <end position="193"/>
    </location>
</feature>
<sequence>MDKKTAIEKIRKCLALAKSSEPHEAAAALRQAQKLMEKFGIDHPEILASTISEDFVKSSASKIPARYEVHLAVVICEVFGCQMIFCRRLSRSRMAIEGGYSFIAAAPIPEIATYTFAVLRRQLTKARANYIATALKRHRKNKTAAADMFCVGWVEAVHNQIQQLSPTPEQEEAIAAYMKANHAKLLPLKERERKVSGTSGHNHLWNGFAEGKKVTLNRGVGNQEQSLIGA</sequence>
<dbReference type="EMBL" id="JBHLXJ010000008">
    <property type="protein sequence ID" value="MFC0349711.1"/>
    <property type="molecule type" value="Genomic_DNA"/>
</dbReference>
<proteinExistence type="predicted"/>
<evidence type="ECO:0000259" key="2">
    <source>
        <dbReference type="Pfam" id="PF23771"/>
    </source>
</evidence>
<reference evidence="3 4" key="1">
    <citation type="submission" date="2024-09" db="EMBL/GenBank/DDBJ databases">
        <authorList>
            <person name="Sun Q."/>
            <person name="Mori K."/>
        </authorList>
    </citation>
    <scope>NUCLEOTIDE SEQUENCE [LARGE SCALE GENOMIC DNA]</scope>
    <source>
        <strain evidence="3 4">CCM 8677</strain>
    </source>
</reference>
<dbReference type="Proteomes" id="UP001589844">
    <property type="component" value="Unassembled WGS sequence"/>
</dbReference>
<evidence type="ECO:0000313" key="3">
    <source>
        <dbReference type="EMBL" id="MFC0349711.1"/>
    </source>
</evidence>
<comment type="caution">
    <text evidence="3">The sequence shown here is derived from an EMBL/GenBank/DDBJ whole genome shotgun (WGS) entry which is preliminary data.</text>
</comment>
<dbReference type="InterPro" id="IPR055592">
    <property type="entry name" value="DUF7168"/>
</dbReference>
<organism evidence="3 4">
    <name type="scientific">Undibacterium danionis</name>
    <dbReference type="NCBI Taxonomy" id="1812100"/>
    <lineage>
        <taxon>Bacteria</taxon>
        <taxon>Pseudomonadati</taxon>
        <taxon>Pseudomonadota</taxon>
        <taxon>Betaproteobacteria</taxon>
        <taxon>Burkholderiales</taxon>
        <taxon>Oxalobacteraceae</taxon>
        <taxon>Undibacterium</taxon>
    </lineage>
</organism>
<name>A0ABV6ID27_9BURK</name>
<gene>
    <name evidence="3" type="ORF">ACFFJH_07815</name>
</gene>
<feature type="domain" description="DUF2786" evidence="1">
    <location>
        <begin position="6"/>
        <end position="43"/>
    </location>
</feature>
<evidence type="ECO:0000313" key="4">
    <source>
        <dbReference type="Proteomes" id="UP001589844"/>
    </source>
</evidence>
<dbReference type="Pfam" id="PF23771">
    <property type="entry name" value="DUF7168"/>
    <property type="match status" value="1"/>
</dbReference>
<evidence type="ECO:0000259" key="1">
    <source>
        <dbReference type="Pfam" id="PF10979"/>
    </source>
</evidence>
<dbReference type="RefSeq" id="WP_390211473.1">
    <property type="nucleotide sequence ID" value="NZ_JBHLXJ010000008.1"/>
</dbReference>
<dbReference type="InterPro" id="IPR016868">
    <property type="entry name" value="Phage_B3_Orf5"/>
</dbReference>